<dbReference type="Gene3D" id="1.20.120.1220">
    <property type="match status" value="1"/>
</dbReference>
<keyword evidence="3" id="KW-0489">Methyltransferase</keyword>
<dbReference type="GO" id="GO:0008168">
    <property type="term" value="F:methyltransferase activity"/>
    <property type="evidence" value="ECO:0007669"/>
    <property type="project" value="UniProtKB-KW"/>
</dbReference>
<keyword evidence="1" id="KW-0812">Transmembrane</keyword>
<dbReference type="GO" id="GO:0004190">
    <property type="term" value="F:aspartic-type endopeptidase activity"/>
    <property type="evidence" value="ECO:0007669"/>
    <property type="project" value="InterPro"/>
</dbReference>
<evidence type="ECO:0000313" key="4">
    <source>
        <dbReference type="Proteomes" id="UP000184301"/>
    </source>
</evidence>
<dbReference type="Proteomes" id="UP000184301">
    <property type="component" value="Unassembled WGS sequence"/>
</dbReference>
<dbReference type="STRING" id="1121950.SAMN02745243_03008"/>
<dbReference type="Pfam" id="PF01478">
    <property type="entry name" value="Peptidase_A24"/>
    <property type="match status" value="1"/>
</dbReference>
<keyword evidence="1" id="KW-1133">Transmembrane helix</keyword>
<evidence type="ECO:0000259" key="2">
    <source>
        <dbReference type="Pfam" id="PF01478"/>
    </source>
</evidence>
<evidence type="ECO:0000313" key="3">
    <source>
        <dbReference type="EMBL" id="SHK46739.1"/>
    </source>
</evidence>
<sequence length="150" mass="16061">MWTISRVICGIFLGILSLIDIRHHSVPLWTLAAGGICILLGRAAEGGSFLLCSGTGGQDILLVAAGGAVGGLFFLVSRVTREALGCGDSFVIMILGLFLGIWDVLYLLMLAFWMAALFAAAQIMIKRFSKKTAFPFIPFLALAYVGVMML</sequence>
<feature type="transmembrane region" description="Helical" evidence="1">
    <location>
        <begin position="132"/>
        <end position="149"/>
    </location>
</feature>
<dbReference type="GO" id="GO:0032259">
    <property type="term" value="P:methylation"/>
    <property type="evidence" value="ECO:0007669"/>
    <property type="project" value="UniProtKB-KW"/>
</dbReference>
<dbReference type="RefSeq" id="WP_073111920.1">
    <property type="nucleotide sequence ID" value="NZ_FQZY01000051.1"/>
</dbReference>
<dbReference type="InterPro" id="IPR000045">
    <property type="entry name" value="Prepilin_IV_endopep_pep"/>
</dbReference>
<protein>
    <submittedName>
        <fullName evidence="3">Leader peptidase (Prepilin peptidase) / N-methyltransferase</fullName>
    </submittedName>
</protein>
<name>A0A1M6SQ20_9FIRM</name>
<keyword evidence="4" id="KW-1185">Reference proteome</keyword>
<dbReference type="EMBL" id="FQZY01000051">
    <property type="protein sequence ID" value="SHK46739.1"/>
    <property type="molecule type" value="Genomic_DNA"/>
</dbReference>
<dbReference type="GO" id="GO:0016020">
    <property type="term" value="C:membrane"/>
    <property type="evidence" value="ECO:0007669"/>
    <property type="project" value="InterPro"/>
</dbReference>
<organism evidence="3 4">
    <name type="scientific">Hespellia stercorisuis DSM 15480</name>
    <dbReference type="NCBI Taxonomy" id="1121950"/>
    <lineage>
        <taxon>Bacteria</taxon>
        <taxon>Bacillati</taxon>
        <taxon>Bacillota</taxon>
        <taxon>Clostridia</taxon>
        <taxon>Lachnospirales</taxon>
        <taxon>Lachnospiraceae</taxon>
        <taxon>Hespellia</taxon>
    </lineage>
</organism>
<accession>A0A1M6SQ20</accession>
<dbReference type="AlphaFoldDB" id="A0A1M6SQ20"/>
<keyword evidence="3" id="KW-0808">Transferase</keyword>
<gene>
    <name evidence="3" type="ORF">SAMN02745243_03008</name>
</gene>
<reference evidence="3 4" key="1">
    <citation type="submission" date="2016-11" db="EMBL/GenBank/DDBJ databases">
        <authorList>
            <person name="Jaros S."/>
            <person name="Januszkiewicz K."/>
            <person name="Wedrychowicz H."/>
        </authorList>
    </citation>
    <scope>NUCLEOTIDE SEQUENCE [LARGE SCALE GENOMIC DNA]</scope>
    <source>
        <strain evidence="3 4">DSM 15480</strain>
    </source>
</reference>
<feature type="transmembrane region" description="Helical" evidence="1">
    <location>
        <begin position="83"/>
        <end position="101"/>
    </location>
</feature>
<feature type="domain" description="Prepilin type IV endopeptidase peptidase" evidence="2">
    <location>
        <begin position="8"/>
        <end position="119"/>
    </location>
</feature>
<keyword evidence="1" id="KW-0472">Membrane</keyword>
<evidence type="ECO:0000256" key="1">
    <source>
        <dbReference type="SAM" id="Phobius"/>
    </source>
</evidence>
<feature type="transmembrane region" description="Helical" evidence="1">
    <location>
        <begin position="58"/>
        <end position="76"/>
    </location>
</feature>
<proteinExistence type="predicted"/>
<dbReference type="OrthoDB" id="2067602at2"/>